<accession>L0KUJ8</accession>
<dbReference type="OrthoDB" id="147549at2157"/>
<dbReference type="Proteomes" id="UP000010866">
    <property type="component" value="Chromosome"/>
</dbReference>
<dbReference type="AlphaFoldDB" id="L0KUJ8"/>
<dbReference type="SUPFAM" id="SSF52768">
    <property type="entry name" value="Arginase/deacetylase"/>
    <property type="match status" value="1"/>
</dbReference>
<keyword evidence="3" id="KW-1185">Reference proteome</keyword>
<evidence type="ECO:0000313" key="2">
    <source>
        <dbReference type="EMBL" id="AGB49117.1"/>
    </source>
</evidence>
<dbReference type="HOGENOM" id="CLU_430011_0_0_2"/>
<dbReference type="STRING" id="867904.Metho_0874"/>
<dbReference type="PRINTS" id="PR01270">
    <property type="entry name" value="HDASUPER"/>
</dbReference>
<name>L0KUJ8_METHD</name>
<evidence type="ECO:0000313" key="3">
    <source>
        <dbReference type="Proteomes" id="UP000010866"/>
    </source>
</evidence>
<dbReference type="Pfam" id="PF00850">
    <property type="entry name" value="Hist_deacetyl"/>
    <property type="match status" value="1"/>
</dbReference>
<protein>
    <submittedName>
        <fullName evidence="2">Deacetylase, histone deacetylase/acetoin utilization protein</fullName>
    </submittedName>
</protein>
<dbReference type="PANTHER" id="PTHR10625:SF10">
    <property type="entry name" value="HISTONE DEACETYLASE HDAC1"/>
    <property type="match status" value="1"/>
</dbReference>
<dbReference type="InterPro" id="IPR023801">
    <property type="entry name" value="His_deacetylse_dom"/>
</dbReference>
<dbReference type="RefSeq" id="WP_015324284.1">
    <property type="nucleotide sequence ID" value="NC_019977.1"/>
</dbReference>
<dbReference type="EMBL" id="CP003362">
    <property type="protein sequence ID" value="AGB49117.1"/>
    <property type="molecule type" value="Genomic_DNA"/>
</dbReference>
<gene>
    <name evidence="2" type="ordered locus">Metho_0874</name>
</gene>
<proteinExistence type="predicted"/>
<organism evidence="2 3">
    <name type="scientific">Methanomethylovorans hollandica (strain DSM 15978 / NBRC 107637 / DMS1)</name>
    <dbReference type="NCBI Taxonomy" id="867904"/>
    <lineage>
        <taxon>Archaea</taxon>
        <taxon>Methanobacteriati</taxon>
        <taxon>Methanobacteriota</taxon>
        <taxon>Stenosarchaea group</taxon>
        <taxon>Methanomicrobia</taxon>
        <taxon>Methanosarcinales</taxon>
        <taxon>Methanosarcinaceae</taxon>
        <taxon>Methanomethylovorans</taxon>
    </lineage>
</organism>
<dbReference type="Gene3D" id="3.40.800.20">
    <property type="entry name" value="Histone deacetylase domain"/>
    <property type="match status" value="1"/>
</dbReference>
<dbReference type="InterPro" id="IPR000286">
    <property type="entry name" value="HDACs"/>
</dbReference>
<dbReference type="GO" id="GO:0040029">
    <property type="term" value="P:epigenetic regulation of gene expression"/>
    <property type="evidence" value="ECO:0007669"/>
    <property type="project" value="TreeGrafter"/>
</dbReference>
<feature type="domain" description="Histone deacetylase" evidence="1">
    <location>
        <begin position="306"/>
        <end position="579"/>
    </location>
</feature>
<reference evidence="3" key="1">
    <citation type="submission" date="2012-02" db="EMBL/GenBank/DDBJ databases">
        <title>Complete sequence of chromosome of Methanomethylovorans hollandica DSM 15978.</title>
        <authorList>
            <person name="Lucas S."/>
            <person name="Copeland A."/>
            <person name="Lapidus A."/>
            <person name="Glavina del Rio T."/>
            <person name="Dalin E."/>
            <person name="Tice H."/>
            <person name="Bruce D."/>
            <person name="Goodwin L."/>
            <person name="Pitluck S."/>
            <person name="Peters L."/>
            <person name="Mikhailova N."/>
            <person name="Held B."/>
            <person name="Kyrpides N."/>
            <person name="Mavromatis K."/>
            <person name="Ivanova N."/>
            <person name="Brettin T."/>
            <person name="Detter J.C."/>
            <person name="Han C."/>
            <person name="Larimer F."/>
            <person name="Land M."/>
            <person name="Hauser L."/>
            <person name="Markowitz V."/>
            <person name="Cheng J.-F."/>
            <person name="Hugenholtz P."/>
            <person name="Woyke T."/>
            <person name="Wu D."/>
            <person name="Spring S."/>
            <person name="Schroeder M."/>
            <person name="Brambilla E."/>
            <person name="Klenk H.-P."/>
            <person name="Eisen J.A."/>
        </authorList>
    </citation>
    <scope>NUCLEOTIDE SEQUENCE [LARGE SCALE GENOMIC DNA]</scope>
    <source>
        <strain evidence="3">DSM 15978 / NBRC 107637 / DMS1</strain>
    </source>
</reference>
<dbReference type="KEGG" id="mhz:Metho_0874"/>
<sequence length="636" mass="70779">MIKEDGTGALEKGYDAKDAMSKFNKLIALRFNDSSGNIFKDQDDISLMSVVEEVIASPEKGSTEDTVVCADPNNNADSSANDAVSYQQEQRSSVVTMGTDHGQEWYNKLNELASTSFEGVSYESCAIKLEDPKNTSTIVREPAGQSVIDQKLNAILKKNEDAIKSIPDKEQESAVFVQNGKGKAASFPDREKQTQTSDQITKGITRDVGDKPLVTEDIVSIMDKLDSIESEMKKKELSRAETMRMPAAEKHIPRQQMNGNMKQSSFEAQFKKAHGVKNDLPAKVAVLYSEAHVAHSPKNTSVQDLERPERLTRAMDYLQRSGVFGERCDLITEKYPASEEDLLLVHSNDYIRFVRSYSASGGGFLGDSTYMTSETFEVARLAVGSAIKAGELVLSGQYAAAMVMIRPPGHHASVDKYRGFCIFNNVAVLARYLQKKKGLSKIMIIDWDAHAGDGTMEIFYNDPTVMFVSLHRDPYDFYPRRGFSSQIGEGPGLGYTVNVEIPVGAGDEEYAFAFDELVIPLLHNFSPDFVICSCGFDAYYKEQHIKLNLTSAGYHMMTQKIMSAINGNFVLVMEGGYHKFNGHLTHVVINSLLDLPNPIDDILKTTEYESNQQNMILKETEKNISYVKNKLAFKDR</sequence>
<dbReference type="InterPro" id="IPR037138">
    <property type="entry name" value="His_deacetylse_dom_sf"/>
</dbReference>
<evidence type="ECO:0000259" key="1">
    <source>
        <dbReference type="Pfam" id="PF00850"/>
    </source>
</evidence>
<dbReference type="InterPro" id="IPR023696">
    <property type="entry name" value="Ureohydrolase_dom_sf"/>
</dbReference>
<dbReference type="GO" id="GO:0004407">
    <property type="term" value="F:histone deacetylase activity"/>
    <property type="evidence" value="ECO:0007669"/>
    <property type="project" value="TreeGrafter"/>
</dbReference>
<dbReference type="GeneID" id="14408248"/>
<dbReference type="PANTHER" id="PTHR10625">
    <property type="entry name" value="HISTONE DEACETYLASE HDAC1-RELATED"/>
    <property type="match status" value="1"/>
</dbReference>
<dbReference type="CDD" id="cd09992">
    <property type="entry name" value="HDAC_classII"/>
    <property type="match status" value="1"/>
</dbReference>